<keyword evidence="4" id="KW-1185">Reference proteome</keyword>
<dbReference type="AlphaFoldDB" id="A0A445C3K4"/>
<dbReference type="PRINTS" id="PR00301">
    <property type="entry name" value="HEATSHOCK70"/>
</dbReference>
<keyword evidence="2" id="KW-0067">ATP-binding</keyword>
<dbReference type="InterPro" id="IPR043129">
    <property type="entry name" value="ATPase_NBD"/>
</dbReference>
<dbReference type="Gene3D" id="3.30.420.40">
    <property type="match status" value="2"/>
</dbReference>
<comment type="caution">
    <text evidence="3">The sequence shown here is derived from an EMBL/GenBank/DDBJ whole genome shotgun (WGS) entry which is preliminary data.</text>
</comment>
<gene>
    <name evidence="3" type="ORF">Ahy_A07g031304</name>
</gene>
<dbReference type="Gene3D" id="3.90.640.10">
    <property type="entry name" value="Actin, Chain A, domain 4"/>
    <property type="match status" value="1"/>
</dbReference>
<evidence type="ECO:0000313" key="3">
    <source>
        <dbReference type="EMBL" id="RYR45480.1"/>
    </source>
</evidence>
<dbReference type="PANTHER" id="PTHR45639:SF21">
    <property type="entry name" value="HEAT SHOCK 70 KDA PROTEIN"/>
    <property type="match status" value="1"/>
</dbReference>
<keyword evidence="1" id="KW-0547">Nucleotide-binding</keyword>
<dbReference type="SUPFAM" id="SSF53067">
    <property type="entry name" value="Actin-like ATPase domain"/>
    <property type="match status" value="2"/>
</dbReference>
<dbReference type="FunFam" id="3.90.640.10:FF:000004">
    <property type="entry name" value="Heat shock 70 kDa protein 4"/>
    <property type="match status" value="1"/>
</dbReference>
<accession>A0A445C3K4</accession>
<evidence type="ECO:0000256" key="1">
    <source>
        <dbReference type="ARBA" id="ARBA00022741"/>
    </source>
</evidence>
<dbReference type="Proteomes" id="UP000289738">
    <property type="component" value="Chromosome A07"/>
</dbReference>
<dbReference type="STRING" id="3818.A0A445C3K4"/>
<dbReference type="FunFam" id="3.30.420.40:FF:000171">
    <property type="entry name" value="Heat shock 70 kDa protein 4"/>
    <property type="match status" value="1"/>
</dbReference>
<sequence>MSSTMFKLPALLSFKGKAPARCAVGNTQGACCHVATDAQHAGCMLSTWRRMLNTQGVPSYFSDLQRRAYLNVAAIVGLKPLRLIHGCTATGIGYGIYNTDFSIAAPIYVAFVDVGHCDTQVSIAAFQDGKMKMLSHVFDWSLGGRDFDKVLFSYFAVKFREQYSIDVYSNARACIRLRSPCEKLKVLSANSDAPLNIECLMDEKDVKGLIKMEEFGNLASGLLERICVPCNKALADAGLSVEKIHSVELVGSGSRIPAITRLLTSLFKREAGRTLNASECVARGCALQCAMLSPALHFKEYKIGPFHVSLHISTARVKVGVQLNLHGIVSIKSARVITTANHRSDSEAMDVEHISGTADHYRNSEHRHEAGGAGKDNANKFHVLVSTRPRYQKLKKKKSDWRSRTLEWS</sequence>
<dbReference type="PANTHER" id="PTHR45639">
    <property type="entry name" value="HSC70CB, ISOFORM G-RELATED"/>
    <property type="match status" value="1"/>
</dbReference>
<organism evidence="3 4">
    <name type="scientific">Arachis hypogaea</name>
    <name type="common">Peanut</name>
    <dbReference type="NCBI Taxonomy" id="3818"/>
    <lineage>
        <taxon>Eukaryota</taxon>
        <taxon>Viridiplantae</taxon>
        <taxon>Streptophyta</taxon>
        <taxon>Embryophyta</taxon>
        <taxon>Tracheophyta</taxon>
        <taxon>Spermatophyta</taxon>
        <taxon>Magnoliopsida</taxon>
        <taxon>eudicotyledons</taxon>
        <taxon>Gunneridae</taxon>
        <taxon>Pentapetalae</taxon>
        <taxon>rosids</taxon>
        <taxon>fabids</taxon>
        <taxon>Fabales</taxon>
        <taxon>Fabaceae</taxon>
        <taxon>Papilionoideae</taxon>
        <taxon>50 kb inversion clade</taxon>
        <taxon>dalbergioids sensu lato</taxon>
        <taxon>Dalbergieae</taxon>
        <taxon>Pterocarpus clade</taxon>
        <taxon>Arachis</taxon>
    </lineage>
</organism>
<evidence type="ECO:0000313" key="4">
    <source>
        <dbReference type="Proteomes" id="UP000289738"/>
    </source>
</evidence>
<protein>
    <recommendedName>
        <fullName evidence="5">Heat shock 70 kDa protein</fullName>
    </recommendedName>
</protein>
<dbReference type="EMBL" id="SDMP01000007">
    <property type="protein sequence ID" value="RYR45480.1"/>
    <property type="molecule type" value="Genomic_DNA"/>
</dbReference>
<evidence type="ECO:0000256" key="2">
    <source>
        <dbReference type="ARBA" id="ARBA00022840"/>
    </source>
</evidence>
<proteinExistence type="predicted"/>
<dbReference type="GO" id="GO:0005634">
    <property type="term" value="C:nucleus"/>
    <property type="evidence" value="ECO:0007669"/>
    <property type="project" value="TreeGrafter"/>
</dbReference>
<dbReference type="InterPro" id="IPR013126">
    <property type="entry name" value="Hsp_70_fam"/>
</dbReference>
<dbReference type="GO" id="GO:0005829">
    <property type="term" value="C:cytosol"/>
    <property type="evidence" value="ECO:0007669"/>
    <property type="project" value="TreeGrafter"/>
</dbReference>
<dbReference type="GO" id="GO:0005524">
    <property type="term" value="F:ATP binding"/>
    <property type="evidence" value="ECO:0007669"/>
    <property type="project" value="UniProtKB-KW"/>
</dbReference>
<name>A0A445C3K4_ARAHY</name>
<dbReference type="GO" id="GO:0140662">
    <property type="term" value="F:ATP-dependent protein folding chaperone"/>
    <property type="evidence" value="ECO:0007669"/>
    <property type="project" value="InterPro"/>
</dbReference>
<evidence type="ECO:0008006" key="5">
    <source>
        <dbReference type="Google" id="ProtNLM"/>
    </source>
</evidence>
<reference evidence="3 4" key="1">
    <citation type="submission" date="2019-01" db="EMBL/GenBank/DDBJ databases">
        <title>Sequencing of cultivated peanut Arachis hypogaea provides insights into genome evolution and oil improvement.</title>
        <authorList>
            <person name="Chen X."/>
        </authorList>
    </citation>
    <scope>NUCLEOTIDE SEQUENCE [LARGE SCALE GENOMIC DNA]</scope>
    <source>
        <strain evidence="4">cv. Fuhuasheng</strain>
        <tissue evidence="3">Leaves</tissue>
    </source>
</reference>
<dbReference type="Pfam" id="PF00012">
    <property type="entry name" value="HSP70"/>
    <property type="match status" value="1"/>
</dbReference>